<evidence type="ECO:0000313" key="14">
    <source>
        <dbReference type="Proteomes" id="UP000648077"/>
    </source>
</evidence>
<accession>A0A509LSJ4</accession>
<dbReference type="InterPro" id="IPR018484">
    <property type="entry name" value="FGGY_N"/>
</dbReference>
<evidence type="ECO:0000256" key="10">
    <source>
        <dbReference type="RuleBase" id="RU364073"/>
    </source>
</evidence>
<dbReference type="InterPro" id="IPR043129">
    <property type="entry name" value="ATPase_NBD"/>
</dbReference>
<keyword evidence="4 8" id="KW-0547">Nucleotide-binding</keyword>
<dbReference type="EMBL" id="JACGQI010000019">
    <property type="protein sequence ID" value="MBF2230796.1"/>
    <property type="molecule type" value="Genomic_DNA"/>
</dbReference>
<feature type="active site" description="Proton acceptor" evidence="8">
    <location>
        <position position="237"/>
    </location>
</feature>
<evidence type="ECO:0000256" key="7">
    <source>
        <dbReference type="ARBA" id="ARBA00023277"/>
    </source>
</evidence>
<dbReference type="PROSITE" id="PS00933">
    <property type="entry name" value="FGGY_KINASES_1"/>
    <property type="match status" value="1"/>
</dbReference>
<keyword evidence="7 8" id="KW-0119">Carbohydrate metabolism</keyword>
<dbReference type="EC" id="2.7.1.17" evidence="8 10"/>
<evidence type="ECO:0000256" key="8">
    <source>
        <dbReference type="HAMAP-Rule" id="MF_02220"/>
    </source>
</evidence>
<evidence type="ECO:0000256" key="6">
    <source>
        <dbReference type="ARBA" id="ARBA00022840"/>
    </source>
</evidence>
<reference evidence="13" key="1">
    <citation type="submission" date="2020-08" db="EMBL/GenBank/DDBJ databases">
        <title>Changes in the skin microbiome associated with squamous cell carcinoma in transplant recipients.</title>
        <authorList>
            <person name="Zaugg J."/>
            <person name="Krueger A."/>
            <person name="Lachner N."/>
        </authorList>
    </citation>
    <scope>NUCLEOTIDE SEQUENCE</scope>
    <source>
        <strain evidence="13">R5988</strain>
    </source>
</reference>
<dbReference type="InterPro" id="IPR018483">
    <property type="entry name" value="Carb_kinase_FGGY_CS"/>
</dbReference>
<protein>
    <recommendedName>
        <fullName evidence="8 10">Xylulose kinase</fullName>
        <shortName evidence="8 10">Xylulokinase</shortName>
        <ecNumber evidence="8 10">2.7.1.17</ecNumber>
    </recommendedName>
</protein>
<sequence>MVKEVVLGIDLGTSAIKIIAVDQLGNVIESVSETLKLYQEHPGYSEQDPNEWFEATKKGIKELIQSTEMSDKIVKGISFSGQMHGLVIVDDNGIPLRKAILWNDTRNSIQCRQIEDIYGERLNYNPILEGFTLPKMLWVQQHEPEIWNRVEVFMLPKDYLRYCLTQTIHMEYSDACSTLLFNPENYEWTRDVGDTFNIGDIYPPLVKSHSYVGNVTSSLAKELGLSSDVAVYAGGGDNACGAIGAGVIHDKSALCSIGTSGVVLNVEYQRVTSYDSNLHLFNHSVPDTYYAMGVTLAAGYSLNWLKQTFFENESFEEILNLAASSKMGANGLLFTPYLAGERTPHGDAQIRGSFIGISGQHTKADFARAVIEGITYSLYDSIKIMRRAGHEMNSITSIGGGAKSRFWLQLQADIFNVQIKRLKHEEGPSMGAAILAAYGLGWFKTIESCVEAFIKVDEVFEPNNENHDLYEQYYSVYEAIYKQTKQLTADLLTITN</sequence>
<comment type="catalytic activity">
    <reaction evidence="8 10">
        <text>D-xylulose + ATP = D-xylulose 5-phosphate + ADP + H(+)</text>
        <dbReference type="Rhea" id="RHEA:10964"/>
        <dbReference type="ChEBI" id="CHEBI:15378"/>
        <dbReference type="ChEBI" id="CHEBI:17140"/>
        <dbReference type="ChEBI" id="CHEBI:30616"/>
        <dbReference type="ChEBI" id="CHEBI:57737"/>
        <dbReference type="ChEBI" id="CHEBI:456216"/>
        <dbReference type="EC" id="2.7.1.17"/>
    </reaction>
</comment>
<feature type="binding site" evidence="8">
    <location>
        <begin position="83"/>
        <end position="84"/>
    </location>
    <ligand>
        <name>substrate</name>
    </ligand>
</feature>
<dbReference type="GO" id="GO:0005998">
    <property type="term" value="P:xylulose catabolic process"/>
    <property type="evidence" value="ECO:0007669"/>
    <property type="project" value="UniProtKB-UniRule"/>
</dbReference>
<evidence type="ECO:0000259" key="12">
    <source>
        <dbReference type="Pfam" id="PF02782"/>
    </source>
</evidence>
<dbReference type="GO" id="GO:0042732">
    <property type="term" value="P:D-xylose metabolic process"/>
    <property type="evidence" value="ECO:0007669"/>
    <property type="project" value="UniProtKB-KW"/>
</dbReference>
<dbReference type="InterPro" id="IPR018485">
    <property type="entry name" value="FGGY_C"/>
</dbReference>
<dbReference type="PIRSF" id="PIRSF000538">
    <property type="entry name" value="GlpK"/>
    <property type="match status" value="1"/>
</dbReference>
<name>A0A509LSJ4_STAEP</name>
<dbReference type="Pfam" id="PF00370">
    <property type="entry name" value="FGGY_N"/>
    <property type="match status" value="1"/>
</dbReference>
<evidence type="ECO:0000313" key="13">
    <source>
        <dbReference type="EMBL" id="MBF2230796.1"/>
    </source>
</evidence>
<dbReference type="Gene3D" id="3.30.420.40">
    <property type="match status" value="2"/>
</dbReference>
<organism evidence="13 14">
    <name type="scientific">Staphylococcus epidermidis</name>
    <dbReference type="NCBI Taxonomy" id="1282"/>
    <lineage>
        <taxon>Bacteria</taxon>
        <taxon>Bacillati</taxon>
        <taxon>Bacillota</taxon>
        <taxon>Bacilli</taxon>
        <taxon>Bacillales</taxon>
        <taxon>Staphylococcaceae</taxon>
        <taxon>Staphylococcus</taxon>
    </lineage>
</organism>
<evidence type="ECO:0000256" key="1">
    <source>
        <dbReference type="ARBA" id="ARBA00009156"/>
    </source>
</evidence>
<keyword evidence="3 8" id="KW-0808">Transferase</keyword>
<comment type="caution">
    <text evidence="13">The sequence shown here is derived from an EMBL/GenBank/DDBJ whole genome shotgun (WGS) entry which is preliminary data.</text>
</comment>
<keyword evidence="2 8" id="KW-0859">Xylose metabolism</keyword>
<dbReference type="GO" id="GO:0005524">
    <property type="term" value="F:ATP binding"/>
    <property type="evidence" value="ECO:0007669"/>
    <property type="project" value="UniProtKB-UniRule"/>
</dbReference>
<keyword evidence="5 8" id="KW-0418">Kinase</keyword>
<dbReference type="Pfam" id="PF02782">
    <property type="entry name" value="FGGY_C"/>
    <property type="match status" value="1"/>
</dbReference>
<dbReference type="SUPFAM" id="SSF53067">
    <property type="entry name" value="Actin-like ATPase domain"/>
    <property type="match status" value="2"/>
</dbReference>
<feature type="domain" description="Carbohydrate kinase FGGY N-terminal" evidence="11">
    <location>
        <begin position="5"/>
        <end position="244"/>
    </location>
</feature>
<dbReference type="CDD" id="cd07808">
    <property type="entry name" value="ASKHA_NBD_FGGY_EcXK-like"/>
    <property type="match status" value="1"/>
</dbReference>
<keyword evidence="6 8" id="KW-0067">ATP-binding</keyword>
<dbReference type="Proteomes" id="UP000648077">
    <property type="component" value="Unassembled WGS sequence"/>
</dbReference>
<evidence type="ECO:0000256" key="3">
    <source>
        <dbReference type="ARBA" id="ARBA00022679"/>
    </source>
</evidence>
<dbReference type="InterPro" id="IPR006000">
    <property type="entry name" value="Xylulokinase"/>
</dbReference>
<dbReference type="AlphaFoldDB" id="A0A509LSJ4"/>
<comment type="function">
    <text evidence="8">Catalyzes the phosphorylation of D-xylulose to D-xylulose 5-phosphate.</text>
</comment>
<evidence type="ECO:0000256" key="2">
    <source>
        <dbReference type="ARBA" id="ARBA00022629"/>
    </source>
</evidence>
<dbReference type="PROSITE" id="PS00445">
    <property type="entry name" value="FGGY_KINASES_2"/>
    <property type="match status" value="1"/>
</dbReference>
<evidence type="ECO:0000256" key="5">
    <source>
        <dbReference type="ARBA" id="ARBA00022777"/>
    </source>
</evidence>
<dbReference type="OrthoDB" id="9805576at2"/>
<comment type="similarity">
    <text evidence="1 8 9">Belongs to the FGGY kinase family.</text>
</comment>
<proteinExistence type="inferred from homology"/>
<dbReference type="InterPro" id="IPR050406">
    <property type="entry name" value="FGGY_Carb_Kinase"/>
</dbReference>
<dbReference type="GO" id="GO:0004856">
    <property type="term" value="F:D-xylulokinase activity"/>
    <property type="evidence" value="ECO:0007669"/>
    <property type="project" value="UniProtKB-UniRule"/>
</dbReference>
<feature type="site" description="Important for activity" evidence="8">
    <location>
        <position position="10"/>
    </location>
</feature>
<gene>
    <name evidence="8 10 13" type="primary">xylB</name>
    <name evidence="13" type="ORF">H3963_10215</name>
</gene>
<evidence type="ECO:0000259" key="11">
    <source>
        <dbReference type="Pfam" id="PF00370"/>
    </source>
</evidence>
<evidence type="ECO:0000256" key="4">
    <source>
        <dbReference type="ARBA" id="ARBA00022741"/>
    </source>
</evidence>
<dbReference type="HAMAP" id="MF_02220">
    <property type="entry name" value="XylB"/>
    <property type="match status" value="1"/>
</dbReference>
<dbReference type="NCBIfam" id="TIGR01312">
    <property type="entry name" value="XylB"/>
    <property type="match status" value="1"/>
</dbReference>
<evidence type="ECO:0000256" key="9">
    <source>
        <dbReference type="RuleBase" id="RU003733"/>
    </source>
</evidence>
<dbReference type="InterPro" id="IPR000577">
    <property type="entry name" value="Carb_kinase_FGGY"/>
</dbReference>
<feature type="domain" description="Carbohydrate kinase FGGY C-terminal" evidence="12">
    <location>
        <begin position="254"/>
        <end position="439"/>
    </location>
</feature>
<dbReference type="PANTHER" id="PTHR43095">
    <property type="entry name" value="SUGAR KINASE"/>
    <property type="match status" value="1"/>
</dbReference>
<dbReference type="PANTHER" id="PTHR43095:SF5">
    <property type="entry name" value="XYLULOSE KINASE"/>
    <property type="match status" value="1"/>
</dbReference>
<dbReference type="RefSeq" id="WP_002484493.1">
    <property type="nucleotide sequence ID" value="NZ_CABGJO010000016.1"/>
</dbReference>